<name>A0A9P4QGY5_9PEZI</name>
<organism evidence="2 3">
    <name type="scientific">Polychaeton citri CBS 116435</name>
    <dbReference type="NCBI Taxonomy" id="1314669"/>
    <lineage>
        <taxon>Eukaryota</taxon>
        <taxon>Fungi</taxon>
        <taxon>Dikarya</taxon>
        <taxon>Ascomycota</taxon>
        <taxon>Pezizomycotina</taxon>
        <taxon>Dothideomycetes</taxon>
        <taxon>Dothideomycetidae</taxon>
        <taxon>Capnodiales</taxon>
        <taxon>Capnodiaceae</taxon>
        <taxon>Polychaeton</taxon>
    </lineage>
</organism>
<comment type="caution">
    <text evidence="2">The sequence shown here is derived from an EMBL/GenBank/DDBJ whole genome shotgun (WGS) entry which is preliminary data.</text>
</comment>
<evidence type="ECO:0000313" key="3">
    <source>
        <dbReference type="Proteomes" id="UP000799441"/>
    </source>
</evidence>
<dbReference type="EMBL" id="MU003765">
    <property type="protein sequence ID" value="KAF2726264.1"/>
    <property type="molecule type" value="Genomic_DNA"/>
</dbReference>
<sequence>MPSSEAVVVACQFLGAGWSRCSHTYTRTPHPGISRSCHGHGQTRAEPIETLRTTPTSLPQDLRGSRATVWSPCEMQNAPVDIYSSVMWPFKPITILPDATVF</sequence>
<dbReference type="AlphaFoldDB" id="A0A9P4QGY5"/>
<feature type="region of interest" description="Disordered" evidence="1">
    <location>
        <begin position="32"/>
        <end position="63"/>
    </location>
</feature>
<gene>
    <name evidence="2" type="ORF">K431DRAFT_290116</name>
</gene>
<proteinExistence type="predicted"/>
<evidence type="ECO:0000256" key="1">
    <source>
        <dbReference type="SAM" id="MobiDB-lite"/>
    </source>
</evidence>
<accession>A0A9P4QGY5</accession>
<dbReference type="Proteomes" id="UP000799441">
    <property type="component" value="Unassembled WGS sequence"/>
</dbReference>
<keyword evidence="3" id="KW-1185">Reference proteome</keyword>
<evidence type="ECO:0000313" key="2">
    <source>
        <dbReference type="EMBL" id="KAF2726264.1"/>
    </source>
</evidence>
<reference evidence="2" key="1">
    <citation type="journal article" date="2020" name="Stud. Mycol.">
        <title>101 Dothideomycetes genomes: a test case for predicting lifestyles and emergence of pathogens.</title>
        <authorList>
            <person name="Haridas S."/>
            <person name="Albert R."/>
            <person name="Binder M."/>
            <person name="Bloem J."/>
            <person name="Labutti K."/>
            <person name="Salamov A."/>
            <person name="Andreopoulos B."/>
            <person name="Baker S."/>
            <person name="Barry K."/>
            <person name="Bills G."/>
            <person name="Bluhm B."/>
            <person name="Cannon C."/>
            <person name="Castanera R."/>
            <person name="Culley D."/>
            <person name="Daum C."/>
            <person name="Ezra D."/>
            <person name="Gonzalez J."/>
            <person name="Henrissat B."/>
            <person name="Kuo A."/>
            <person name="Liang C."/>
            <person name="Lipzen A."/>
            <person name="Lutzoni F."/>
            <person name="Magnuson J."/>
            <person name="Mondo S."/>
            <person name="Nolan M."/>
            <person name="Ohm R."/>
            <person name="Pangilinan J."/>
            <person name="Park H.-J."/>
            <person name="Ramirez L."/>
            <person name="Alfaro M."/>
            <person name="Sun H."/>
            <person name="Tritt A."/>
            <person name="Yoshinaga Y."/>
            <person name="Zwiers L.-H."/>
            <person name="Turgeon B."/>
            <person name="Goodwin S."/>
            <person name="Spatafora J."/>
            <person name="Crous P."/>
            <person name="Grigoriev I."/>
        </authorList>
    </citation>
    <scope>NUCLEOTIDE SEQUENCE</scope>
    <source>
        <strain evidence="2">CBS 116435</strain>
    </source>
</reference>
<protein>
    <submittedName>
        <fullName evidence="2">Uncharacterized protein</fullName>
    </submittedName>
</protein>